<comment type="similarity">
    <text evidence="5">In the N-terminal section; belongs to the DHBP synthase family.</text>
</comment>
<reference evidence="18" key="1">
    <citation type="submission" date="2022-01" db="EMBL/GenBank/DDBJ databases">
        <title>Genome Sequence Resource for Two Populations of Ditylenchus destructor, the Migratory Endoparasitic Phytonematode.</title>
        <authorList>
            <person name="Zhang H."/>
            <person name="Lin R."/>
            <person name="Xie B."/>
        </authorList>
    </citation>
    <scope>NUCLEOTIDE SEQUENCE</scope>
    <source>
        <strain evidence="18">BazhouSP</strain>
    </source>
</reference>
<dbReference type="InterPro" id="IPR036467">
    <property type="entry name" value="LS/RS_sf"/>
</dbReference>
<dbReference type="NCBIfam" id="TIGR00114">
    <property type="entry name" value="lumazine-synth"/>
    <property type="match status" value="1"/>
</dbReference>
<feature type="compositionally biased region" description="Low complexity" evidence="16">
    <location>
        <begin position="515"/>
        <end position="527"/>
    </location>
</feature>
<evidence type="ECO:0000256" key="4">
    <source>
        <dbReference type="ARBA" id="ARBA00004917"/>
    </source>
</evidence>
<feature type="region of interest" description="Disordered" evidence="16">
    <location>
        <begin position="502"/>
        <end position="536"/>
    </location>
</feature>
<evidence type="ECO:0000256" key="5">
    <source>
        <dbReference type="ARBA" id="ARBA00005520"/>
    </source>
</evidence>
<dbReference type="AlphaFoldDB" id="A0AAD4RB74"/>
<dbReference type="NCBIfam" id="NF001591">
    <property type="entry name" value="PRK00393.1"/>
    <property type="match status" value="1"/>
</dbReference>
<keyword evidence="11" id="KW-0378">Hydrolase</keyword>
<dbReference type="GO" id="GO:0008686">
    <property type="term" value="F:3,4-dihydroxy-2-butanone-4-phosphate synthase activity"/>
    <property type="evidence" value="ECO:0007669"/>
    <property type="project" value="InterPro"/>
</dbReference>
<dbReference type="InterPro" id="IPR036144">
    <property type="entry name" value="RibA-like_sf"/>
</dbReference>
<gene>
    <name evidence="18" type="ORF">DdX_03652</name>
</gene>
<dbReference type="InterPro" id="IPR017945">
    <property type="entry name" value="DHBP_synth_RibB-like_a/b_dom"/>
</dbReference>
<dbReference type="Proteomes" id="UP001201812">
    <property type="component" value="Unassembled WGS sequence"/>
</dbReference>
<comment type="catalytic activity">
    <reaction evidence="15">
        <text>GTP + 4 H2O = 2,5-diamino-6-hydroxy-4-(5-phosphoribosylamino)-pyrimidine + formate + 2 phosphate + 3 H(+)</text>
        <dbReference type="Rhea" id="RHEA:23704"/>
        <dbReference type="ChEBI" id="CHEBI:15377"/>
        <dbReference type="ChEBI" id="CHEBI:15378"/>
        <dbReference type="ChEBI" id="CHEBI:15740"/>
        <dbReference type="ChEBI" id="CHEBI:37565"/>
        <dbReference type="ChEBI" id="CHEBI:43474"/>
        <dbReference type="ChEBI" id="CHEBI:58614"/>
        <dbReference type="EC" id="3.5.4.25"/>
    </reaction>
</comment>
<evidence type="ECO:0000256" key="2">
    <source>
        <dbReference type="ARBA" id="ARBA00004853"/>
    </source>
</evidence>
<accession>A0AAD4RB74</accession>
<dbReference type="InterPro" id="IPR002180">
    <property type="entry name" value="LS/RS"/>
</dbReference>
<dbReference type="GO" id="GO:0003935">
    <property type="term" value="F:GTP cyclohydrolase II activity"/>
    <property type="evidence" value="ECO:0007669"/>
    <property type="project" value="UniProtKB-EC"/>
</dbReference>
<evidence type="ECO:0000313" key="18">
    <source>
        <dbReference type="EMBL" id="KAI1723491.1"/>
    </source>
</evidence>
<dbReference type="Gene3D" id="3.40.50.10990">
    <property type="entry name" value="GTP cyclohydrolase II"/>
    <property type="match status" value="1"/>
</dbReference>
<dbReference type="PANTHER" id="PTHR21327:SF18">
    <property type="entry name" value="3,4-DIHYDROXY-2-BUTANONE 4-PHOSPHATE SYNTHASE"/>
    <property type="match status" value="1"/>
</dbReference>
<evidence type="ECO:0000256" key="10">
    <source>
        <dbReference type="ARBA" id="ARBA00022741"/>
    </source>
</evidence>
<dbReference type="Pfam" id="PF00885">
    <property type="entry name" value="DMRL_synthase"/>
    <property type="match status" value="1"/>
</dbReference>
<name>A0AAD4RB74_9BILA</name>
<evidence type="ECO:0000256" key="8">
    <source>
        <dbReference type="ARBA" id="ARBA00022679"/>
    </source>
</evidence>
<dbReference type="InterPro" id="IPR032677">
    <property type="entry name" value="GTP_cyclohydro_II"/>
</dbReference>
<dbReference type="Gene3D" id="3.90.870.10">
    <property type="entry name" value="DHBP synthase"/>
    <property type="match status" value="1"/>
</dbReference>
<evidence type="ECO:0000256" key="12">
    <source>
        <dbReference type="ARBA" id="ARBA00022833"/>
    </source>
</evidence>
<evidence type="ECO:0000256" key="7">
    <source>
        <dbReference type="ARBA" id="ARBA00022619"/>
    </source>
</evidence>
<dbReference type="GO" id="GO:0000906">
    <property type="term" value="F:6,7-dimethyl-8-ribityllumazine synthase activity"/>
    <property type="evidence" value="ECO:0007669"/>
    <property type="project" value="UniProtKB-EC"/>
</dbReference>
<proteinExistence type="inferred from homology"/>
<feature type="domain" description="GTP cyclohydrolase II" evidence="17">
    <location>
        <begin position="324"/>
        <end position="478"/>
    </location>
</feature>
<evidence type="ECO:0000256" key="15">
    <source>
        <dbReference type="ARBA" id="ARBA00049295"/>
    </source>
</evidence>
<comment type="pathway">
    <text evidence="3">Cofactor biosynthesis; riboflavin biosynthesis; 2-hydroxy-3-oxobutyl phosphate from D-ribulose 5-phosphate: step 1/1.</text>
</comment>
<comment type="similarity">
    <text evidence="6">Belongs to the DMRL synthase family.</text>
</comment>
<dbReference type="GO" id="GO:0009231">
    <property type="term" value="P:riboflavin biosynthetic process"/>
    <property type="evidence" value="ECO:0007669"/>
    <property type="project" value="UniProtKB-KW"/>
</dbReference>
<comment type="pathway">
    <text evidence="2">Cofactor biosynthesis; riboflavin biosynthesis; 5-amino-6-(D-ribitylamino)uracil from GTP: step 1/4.</text>
</comment>
<feature type="compositionally biased region" description="Polar residues" evidence="16">
    <location>
        <begin position="502"/>
        <end position="514"/>
    </location>
</feature>
<dbReference type="PANTHER" id="PTHR21327">
    <property type="entry name" value="GTP CYCLOHYDROLASE II-RELATED"/>
    <property type="match status" value="1"/>
</dbReference>
<evidence type="ECO:0000256" key="9">
    <source>
        <dbReference type="ARBA" id="ARBA00022723"/>
    </source>
</evidence>
<keyword evidence="9" id="KW-0479">Metal-binding</keyword>
<organism evidence="18 19">
    <name type="scientific">Ditylenchus destructor</name>
    <dbReference type="NCBI Taxonomy" id="166010"/>
    <lineage>
        <taxon>Eukaryota</taxon>
        <taxon>Metazoa</taxon>
        <taxon>Ecdysozoa</taxon>
        <taxon>Nematoda</taxon>
        <taxon>Chromadorea</taxon>
        <taxon>Rhabditida</taxon>
        <taxon>Tylenchina</taxon>
        <taxon>Tylenchomorpha</taxon>
        <taxon>Sphaerularioidea</taxon>
        <taxon>Anguinidae</taxon>
        <taxon>Anguininae</taxon>
        <taxon>Ditylenchus</taxon>
    </lineage>
</organism>
<comment type="caution">
    <text evidence="18">The sequence shown here is derived from an EMBL/GenBank/DDBJ whole genome shotgun (WGS) entry which is preliminary data.</text>
</comment>
<dbReference type="InterPro" id="IPR000422">
    <property type="entry name" value="DHBP_synthase_RibB"/>
</dbReference>
<dbReference type="InterPro" id="IPR034964">
    <property type="entry name" value="LS"/>
</dbReference>
<keyword evidence="12" id="KW-0862">Zinc</keyword>
<dbReference type="SUPFAM" id="SSF142695">
    <property type="entry name" value="RibA-like"/>
    <property type="match status" value="1"/>
</dbReference>
<dbReference type="CDD" id="cd00641">
    <property type="entry name" value="GTP_cyclohydro2"/>
    <property type="match status" value="1"/>
</dbReference>
<comment type="catalytic activity">
    <reaction evidence="14">
        <text>(2S)-2-hydroxy-3-oxobutyl phosphate + 5-amino-6-(D-ribitylamino)uracil = 6,7-dimethyl-8-(1-D-ribityl)lumazine + phosphate + 2 H2O + H(+)</text>
        <dbReference type="Rhea" id="RHEA:26152"/>
        <dbReference type="ChEBI" id="CHEBI:15377"/>
        <dbReference type="ChEBI" id="CHEBI:15378"/>
        <dbReference type="ChEBI" id="CHEBI:15934"/>
        <dbReference type="ChEBI" id="CHEBI:43474"/>
        <dbReference type="ChEBI" id="CHEBI:58201"/>
        <dbReference type="ChEBI" id="CHEBI:58830"/>
        <dbReference type="EC" id="2.5.1.78"/>
    </reaction>
</comment>
<dbReference type="SUPFAM" id="SSF52121">
    <property type="entry name" value="Lumazine synthase"/>
    <property type="match status" value="1"/>
</dbReference>
<evidence type="ECO:0000256" key="11">
    <source>
        <dbReference type="ARBA" id="ARBA00022801"/>
    </source>
</evidence>
<comment type="cofactor">
    <cofactor evidence="1">
        <name>Zn(2+)</name>
        <dbReference type="ChEBI" id="CHEBI:29105"/>
    </cofactor>
</comment>
<dbReference type="HAMAP" id="MF_00178">
    <property type="entry name" value="Lumazine_synth"/>
    <property type="match status" value="1"/>
</dbReference>
<dbReference type="GO" id="GO:0005525">
    <property type="term" value="F:GTP binding"/>
    <property type="evidence" value="ECO:0007669"/>
    <property type="project" value="UniProtKB-KW"/>
</dbReference>
<keyword evidence="10" id="KW-0547">Nucleotide-binding</keyword>
<dbReference type="CDD" id="cd09209">
    <property type="entry name" value="Lumazine_synthase-I"/>
    <property type="match status" value="1"/>
</dbReference>
<evidence type="ECO:0000256" key="1">
    <source>
        <dbReference type="ARBA" id="ARBA00001947"/>
    </source>
</evidence>
<dbReference type="EMBL" id="JAKKPZ010000003">
    <property type="protein sequence ID" value="KAI1723491.1"/>
    <property type="molecule type" value="Genomic_DNA"/>
</dbReference>
<dbReference type="GO" id="GO:0046872">
    <property type="term" value="F:metal ion binding"/>
    <property type="evidence" value="ECO:0007669"/>
    <property type="project" value="UniProtKB-KW"/>
</dbReference>
<keyword evidence="19" id="KW-1185">Reference proteome</keyword>
<evidence type="ECO:0000256" key="13">
    <source>
        <dbReference type="ARBA" id="ARBA00023134"/>
    </source>
</evidence>
<evidence type="ECO:0000256" key="16">
    <source>
        <dbReference type="SAM" id="MobiDB-lite"/>
    </source>
</evidence>
<evidence type="ECO:0000256" key="3">
    <source>
        <dbReference type="ARBA" id="ARBA00004904"/>
    </source>
</evidence>
<sequence length="721" mass="78315">MDFITEHSSEAEVLGVHSCCTGPLLYIGSTLVRVENTQHNDYDMAGLSISQPSLTNPLIENHSLSSLIQNDITKTEARSHELCNKSTLQLPTMSTSTMEEAIATLRAGNFLLVLDDENRENEGDLVMAARHATASKVAFAVRHTTGILCAPMSASRAAELGFRLMVPNEQCTDPHGTAFTVSTDAIGTGTGVSATDRANTLNCLADEAYGPEQFRRPGHIFPLIARSGGVLERRGHTEAAVDLCELADIRPSVGLIGELVNSDGSMKRLRDCTHFAKQHDIKMITVEQLADYRRNKLGHSIVPTVTNKSILPVTLLSQCILPIKLKNEDLGQWTLKCFASQGRQHICLILGNVSDSQLCPVLTRIHSQCFTGDTLGSQRCDCGEQLAKALELIAKEKRGIIIYVDGHEGRGIGLANKIKAYNIQEIDCIDTFAANRALNLPEDLRDYSPAKAILSALQIQKIRLMTNNRDKIHCLKSFVEDVIPLDIEPNQHNRGYLSAKQARQNMQMGNGKASTQVKNNTTNTQKNGESDADNSLIDKMDNEDEIKNDGQEHGRKTVHGKAMPNFGNQIIPAYLKIGIVRTQWNQGLVDSLANGVQNCLIQAGISPNSITDVRVPGSWEVPFAAARLAHDCHAVVCVGVLLKGETAHFDVLSHATANGLMRLQLDSSGVPIVNGILNCFTEEQAQARCDGDSGLAQSLANTALSMATLNKNGVSPKKPAE</sequence>
<evidence type="ECO:0000259" key="17">
    <source>
        <dbReference type="Pfam" id="PF00925"/>
    </source>
</evidence>
<dbReference type="SUPFAM" id="SSF55821">
    <property type="entry name" value="YrdC/RibB"/>
    <property type="match status" value="1"/>
</dbReference>
<keyword evidence="7" id="KW-0686">Riboflavin biosynthesis</keyword>
<dbReference type="Gene3D" id="3.40.50.960">
    <property type="entry name" value="Lumazine/riboflavin synthase"/>
    <property type="match status" value="1"/>
</dbReference>
<comment type="pathway">
    <text evidence="4">Cofactor biosynthesis; riboflavin biosynthesis; riboflavin from 2-hydroxy-3-oxobutyl phosphate and 5-amino-6-(D-ribitylamino)uracil: step 1/2.</text>
</comment>
<dbReference type="GO" id="GO:0009349">
    <property type="term" value="C:riboflavin synthase complex"/>
    <property type="evidence" value="ECO:0007669"/>
    <property type="project" value="InterPro"/>
</dbReference>
<dbReference type="InterPro" id="IPR000926">
    <property type="entry name" value="RibA"/>
</dbReference>
<keyword evidence="8" id="KW-0808">Transferase</keyword>
<dbReference type="Pfam" id="PF00926">
    <property type="entry name" value="DHBP_synthase"/>
    <property type="match status" value="1"/>
</dbReference>
<dbReference type="NCBIfam" id="TIGR00506">
    <property type="entry name" value="ribB"/>
    <property type="match status" value="1"/>
</dbReference>
<keyword evidence="13" id="KW-0342">GTP-binding</keyword>
<evidence type="ECO:0000313" key="19">
    <source>
        <dbReference type="Proteomes" id="UP001201812"/>
    </source>
</evidence>
<protein>
    <submittedName>
        <fullName evidence="18">3,4-dihydroxy-2-butanone 4-phosphate synthase domain-containing protein</fullName>
    </submittedName>
</protein>
<dbReference type="GO" id="GO:0005829">
    <property type="term" value="C:cytosol"/>
    <property type="evidence" value="ECO:0007669"/>
    <property type="project" value="TreeGrafter"/>
</dbReference>
<evidence type="ECO:0000256" key="6">
    <source>
        <dbReference type="ARBA" id="ARBA00007424"/>
    </source>
</evidence>
<dbReference type="Pfam" id="PF00925">
    <property type="entry name" value="GTP_cyclohydro2"/>
    <property type="match status" value="1"/>
</dbReference>
<evidence type="ECO:0000256" key="14">
    <source>
        <dbReference type="ARBA" id="ARBA00048785"/>
    </source>
</evidence>